<dbReference type="EMBL" id="LKBH01000297">
    <property type="protein sequence ID" value="KQB33703.1"/>
    <property type="molecule type" value="Genomic_DNA"/>
</dbReference>
<protein>
    <submittedName>
        <fullName evidence="2">Uncharacterized protein</fullName>
    </submittedName>
</protein>
<dbReference type="InParanoid" id="A0A0Q0WEC5"/>
<comment type="caution">
    <text evidence="2">The sequence shown here is derived from an EMBL/GenBank/DDBJ whole genome shotgun (WGS) entry which is preliminary data.</text>
</comment>
<dbReference type="AlphaFoldDB" id="A0A0Q0WEC5"/>
<reference evidence="2 3" key="1">
    <citation type="submission" date="2015-09" db="EMBL/GenBank/DDBJ databases">
        <title>Heavy metals and arsenic resistance mechanisms in polyextremophilic archaea of the family Ferroplasmaceae.</title>
        <authorList>
            <person name="Bulaev A.G."/>
            <person name="Kanygina A.V."/>
        </authorList>
    </citation>
    <scope>NUCLEOTIDE SEQUENCE [LARGE SCALE GENOMIC DNA]</scope>
    <source>
        <strain evidence="2 3">BH2</strain>
    </source>
</reference>
<organism evidence="2 3">
    <name type="scientific">Acidiplasma cupricumulans</name>
    <dbReference type="NCBI Taxonomy" id="312540"/>
    <lineage>
        <taxon>Archaea</taxon>
        <taxon>Methanobacteriati</taxon>
        <taxon>Thermoplasmatota</taxon>
        <taxon>Thermoplasmata</taxon>
        <taxon>Thermoplasmatales</taxon>
        <taxon>Ferroplasmaceae</taxon>
        <taxon>Acidiplasma</taxon>
    </lineage>
</organism>
<evidence type="ECO:0000313" key="3">
    <source>
        <dbReference type="Proteomes" id="UP000050301"/>
    </source>
</evidence>
<keyword evidence="3" id="KW-1185">Reference proteome</keyword>
<sequence>MCTLAEDNSVIPGVTSLLSPALIKRGQGGSLSPAFASAFPIGWNTVKLAFAFILYGGFLTLLS</sequence>
<feature type="transmembrane region" description="Helical" evidence="1">
    <location>
        <begin position="41"/>
        <end position="62"/>
    </location>
</feature>
<keyword evidence="1" id="KW-0472">Membrane</keyword>
<proteinExistence type="predicted"/>
<dbReference type="Proteomes" id="UP000050301">
    <property type="component" value="Unassembled WGS sequence"/>
</dbReference>
<accession>A0A0Q0WEC5</accession>
<gene>
    <name evidence="2" type="ORF">AOG55_02205</name>
</gene>
<evidence type="ECO:0000313" key="2">
    <source>
        <dbReference type="EMBL" id="KQB33703.1"/>
    </source>
</evidence>
<keyword evidence="1" id="KW-1133">Transmembrane helix</keyword>
<evidence type="ECO:0000256" key="1">
    <source>
        <dbReference type="SAM" id="Phobius"/>
    </source>
</evidence>
<name>A0A0Q0WEC5_9ARCH</name>
<keyword evidence="1" id="KW-0812">Transmembrane</keyword>